<reference evidence="4" key="1">
    <citation type="submission" date="2017-02" db="UniProtKB">
        <authorList>
            <consortium name="WormBaseParasite"/>
        </authorList>
    </citation>
    <scope>IDENTIFICATION</scope>
</reference>
<evidence type="ECO:0000313" key="2">
    <source>
        <dbReference type="EMBL" id="VDK42863.1"/>
    </source>
</evidence>
<evidence type="ECO:0000313" key="4">
    <source>
        <dbReference type="WBParaSite" id="ASIM_0001081201-mRNA-1"/>
    </source>
</evidence>
<name>A0A0M3JS80_ANISI</name>
<feature type="region of interest" description="Disordered" evidence="1">
    <location>
        <begin position="1"/>
        <end position="32"/>
    </location>
</feature>
<accession>A0A0M3JS80</accession>
<organism evidence="4">
    <name type="scientific">Anisakis simplex</name>
    <name type="common">Herring worm</name>
    <dbReference type="NCBI Taxonomy" id="6269"/>
    <lineage>
        <taxon>Eukaryota</taxon>
        <taxon>Metazoa</taxon>
        <taxon>Ecdysozoa</taxon>
        <taxon>Nematoda</taxon>
        <taxon>Chromadorea</taxon>
        <taxon>Rhabditida</taxon>
        <taxon>Spirurina</taxon>
        <taxon>Ascaridomorpha</taxon>
        <taxon>Ascaridoidea</taxon>
        <taxon>Anisakidae</taxon>
        <taxon>Anisakis</taxon>
        <taxon>Anisakis simplex complex</taxon>
    </lineage>
</organism>
<gene>
    <name evidence="2" type="ORF">ASIM_LOCUS10370</name>
</gene>
<sequence>MRSELNKGGCVNRSEDDLRASPSKVFEVHSKGVSDQRSVELSRKLSAAKKNQVDETIQQLTEKCHRIVIAVQSNRNAHHGELSKSIENMLENALKRTDTPGDDHRSLNHQLNTLLNAFDAIEKYLSQVCYLRF</sequence>
<evidence type="ECO:0000256" key="1">
    <source>
        <dbReference type="SAM" id="MobiDB-lite"/>
    </source>
</evidence>
<reference evidence="2 3" key="2">
    <citation type="submission" date="2018-11" db="EMBL/GenBank/DDBJ databases">
        <authorList>
            <consortium name="Pathogen Informatics"/>
        </authorList>
    </citation>
    <scope>NUCLEOTIDE SEQUENCE [LARGE SCALE GENOMIC DNA]</scope>
</reference>
<proteinExistence type="predicted"/>
<evidence type="ECO:0000313" key="3">
    <source>
        <dbReference type="Proteomes" id="UP000267096"/>
    </source>
</evidence>
<dbReference type="Proteomes" id="UP000267096">
    <property type="component" value="Unassembled WGS sequence"/>
</dbReference>
<keyword evidence="3" id="KW-1185">Reference proteome</keyword>
<dbReference type="AlphaFoldDB" id="A0A0M3JS80"/>
<dbReference type="WBParaSite" id="ASIM_0001081201-mRNA-1">
    <property type="protein sequence ID" value="ASIM_0001081201-mRNA-1"/>
    <property type="gene ID" value="ASIM_0001081201"/>
</dbReference>
<dbReference type="EMBL" id="UYRR01030996">
    <property type="protein sequence ID" value="VDK42863.1"/>
    <property type="molecule type" value="Genomic_DNA"/>
</dbReference>
<protein>
    <submittedName>
        <fullName evidence="4">BLOC-1-related complex subunit 5</fullName>
    </submittedName>
</protein>